<dbReference type="EMBL" id="LMTZ01000002">
    <property type="protein sequence ID" value="KST70242.1"/>
    <property type="molecule type" value="Genomic_DNA"/>
</dbReference>
<proteinExistence type="predicted"/>
<gene>
    <name evidence="2" type="ORF">BC008_27345</name>
    <name evidence="3" type="ORF">BC008_36950</name>
</gene>
<sequence>MTQEFHISVTPVGQDDYLVRTEQVAPGVPLAEELVSWPVADWLSAAAHLMNDPLTSVLQGDAIARNSVNLVALGQQFYNALFQGTLRDSWITAQGIAQNHQKILRLRLGLKDNKLASLPWEVMHAGDRPLATGPYVAFSRYQSGIGMSSRLSAKNIPIPSEEGSIKVLMVIASPTDKVRLDQLKQEAIKLQAELHRSGESGNHLPEIQLTLLQQPGREELTQALEQGRYHILHYSGHSNVGPNGGEIYLVSSRTGLTETLTGDDLAGLLVNNNIQMAVFNSCLGAYGVSSARNSETGERNLTETLVKRGIRSVLAMSERIPDDVALNLTQLFYRNLSQGYSVDLCISRVRQGLISTYGSHQMYWALPILYLQSDFNGNLNGLNSSPNEFINEYNPVLSASSTSYSEKIDESDIPAVPLPIDDLISSYEPEESSGLDWLGEDTWGDLVDDVEYNDPSYAEDSAIVSDLFRQLDEQAATEQPMMNAELIQEVGDDVSSQQPYSAQQSVNDKAAGNLQDNFSFASDTDSSFEQRPISQIASLGTEEVAKWDEVAGLEQVNQDITHSAQSSHINRKITGSRHNNSAVFNFKHFFRKNSWSAVGALGITAITLVSLSWLWREGGISNLPSSPQDKELLMEEPKIPEINLKEDATGVVTRYATGKLNKGKLEAGLQAVEELLNRGTLNEARAVLKSIPLPQIDNPSVNFLRGRLAWQFVQQRNTRNGYTVDDARRYWDSAVKADPNSSLYKNVVGFAYYAEGNLNRANDAWLQALSLEIQPKNRSRAPSSVNSSGGKQKLSNNALQAYAGLALGFYKAASSQPPGKREQYLNEAIKMRNTVLDHDPLGFQVNELGKNWLWTDSAIRDWRAILRLKYQE</sequence>
<dbReference type="OrthoDB" id="416723at2"/>
<feature type="domain" description="CHAT" evidence="1">
    <location>
        <begin position="72"/>
        <end position="369"/>
    </location>
</feature>
<dbReference type="SUPFAM" id="SSF48452">
    <property type="entry name" value="TPR-like"/>
    <property type="match status" value="1"/>
</dbReference>
<evidence type="ECO:0000313" key="2">
    <source>
        <dbReference type="EMBL" id="KST66904.1"/>
    </source>
</evidence>
<organism evidence="2 4">
    <name type="scientific">Mastigocoleus testarum BC008</name>
    <dbReference type="NCBI Taxonomy" id="371196"/>
    <lineage>
        <taxon>Bacteria</taxon>
        <taxon>Bacillati</taxon>
        <taxon>Cyanobacteriota</taxon>
        <taxon>Cyanophyceae</taxon>
        <taxon>Nostocales</taxon>
        <taxon>Hapalosiphonaceae</taxon>
        <taxon>Mastigocoleus</taxon>
    </lineage>
</organism>
<evidence type="ECO:0000313" key="3">
    <source>
        <dbReference type="EMBL" id="KST70242.1"/>
    </source>
</evidence>
<dbReference type="Pfam" id="PF12770">
    <property type="entry name" value="CHAT"/>
    <property type="match status" value="1"/>
</dbReference>
<dbReference type="InterPro" id="IPR011990">
    <property type="entry name" value="TPR-like_helical_dom_sf"/>
</dbReference>
<dbReference type="InterPro" id="IPR024983">
    <property type="entry name" value="CHAT_dom"/>
</dbReference>
<protein>
    <submittedName>
        <fullName evidence="2">Heterocyst differentiation protein</fullName>
    </submittedName>
</protein>
<dbReference type="Proteomes" id="UP000053372">
    <property type="component" value="Unassembled WGS sequence"/>
</dbReference>
<dbReference type="AlphaFoldDB" id="A0A0V7ZQY7"/>
<dbReference type="RefSeq" id="WP_027842404.1">
    <property type="nucleotide sequence ID" value="NZ_LMTZ01000002.1"/>
</dbReference>
<evidence type="ECO:0000259" key="1">
    <source>
        <dbReference type="Pfam" id="PF12770"/>
    </source>
</evidence>
<dbReference type="EMBL" id="LMTZ01000093">
    <property type="protein sequence ID" value="KST66904.1"/>
    <property type="molecule type" value="Genomic_DNA"/>
</dbReference>
<reference evidence="2 4" key="1">
    <citation type="journal article" date="2015" name="Genome Announc.">
        <title>Draft Genome of the Euendolithic (true boring) Cyanobacterium Mastigocoleus testarum strain BC008.</title>
        <authorList>
            <person name="Guida B.S."/>
            <person name="Garcia-Pichel F."/>
        </authorList>
    </citation>
    <scope>NUCLEOTIDE SEQUENCE [LARGE SCALE GENOMIC DNA]</scope>
    <source>
        <strain evidence="2 4">BC008</strain>
    </source>
</reference>
<evidence type="ECO:0000313" key="4">
    <source>
        <dbReference type="Proteomes" id="UP000053372"/>
    </source>
</evidence>
<keyword evidence="4" id="KW-1185">Reference proteome</keyword>
<dbReference type="Gene3D" id="1.25.40.10">
    <property type="entry name" value="Tetratricopeptide repeat domain"/>
    <property type="match status" value="1"/>
</dbReference>
<dbReference type="NCBIfam" id="NF045509">
    <property type="entry name" value="CellDiv_HetF"/>
    <property type="match status" value="1"/>
</dbReference>
<accession>A0A0V7ZQY7</accession>
<comment type="caution">
    <text evidence="2">The sequence shown here is derived from an EMBL/GenBank/DDBJ whole genome shotgun (WGS) entry which is preliminary data.</text>
</comment>
<name>A0A0V7ZQY7_9CYAN</name>